<name>A0A401U2E5_CHIPU</name>
<protein>
    <submittedName>
        <fullName evidence="2">Uncharacterized protein</fullName>
    </submittedName>
</protein>
<proteinExistence type="predicted"/>
<dbReference type="Proteomes" id="UP000287033">
    <property type="component" value="Unassembled WGS sequence"/>
</dbReference>
<organism evidence="2 3">
    <name type="scientific">Chiloscyllium punctatum</name>
    <name type="common">Brownbanded bambooshark</name>
    <name type="synonym">Hemiscyllium punctatum</name>
    <dbReference type="NCBI Taxonomy" id="137246"/>
    <lineage>
        <taxon>Eukaryota</taxon>
        <taxon>Metazoa</taxon>
        <taxon>Chordata</taxon>
        <taxon>Craniata</taxon>
        <taxon>Vertebrata</taxon>
        <taxon>Chondrichthyes</taxon>
        <taxon>Elasmobranchii</taxon>
        <taxon>Galeomorphii</taxon>
        <taxon>Galeoidea</taxon>
        <taxon>Orectolobiformes</taxon>
        <taxon>Hemiscylliidae</taxon>
        <taxon>Chiloscyllium</taxon>
    </lineage>
</organism>
<accession>A0A401U2E5</accession>
<dbReference type="AlphaFoldDB" id="A0A401U2E5"/>
<feature type="region of interest" description="Disordered" evidence="1">
    <location>
        <begin position="39"/>
        <end position="58"/>
    </location>
</feature>
<evidence type="ECO:0000313" key="3">
    <source>
        <dbReference type="Proteomes" id="UP000287033"/>
    </source>
</evidence>
<reference evidence="2 3" key="1">
    <citation type="journal article" date="2018" name="Nat. Ecol. Evol.">
        <title>Shark genomes provide insights into elasmobranch evolution and the origin of vertebrates.</title>
        <authorList>
            <person name="Hara Y"/>
            <person name="Yamaguchi K"/>
            <person name="Onimaru K"/>
            <person name="Kadota M"/>
            <person name="Koyanagi M"/>
            <person name="Keeley SD"/>
            <person name="Tatsumi K"/>
            <person name="Tanaka K"/>
            <person name="Motone F"/>
            <person name="Kageyama Y"/>
            <person name="Nozu R"/>
            <person name="Adachi N"/>
            <person name="Nishimura O"/>
            <person name="Nakagawa R"/>
            <person name="Tanegashima C"/>
            <person name="Kiyatake I"/>
            <person name="Matsumoto R"/>
            <person name="Murakumo K"/>
            <person name="Nishida K"/>
            <person name="Terakita A"/>
            <person name="Kuratani S"/>
            <person name="Sato K"/>
            <person name="Hyodo S Kuraku.S."/>
        </authorList>
    </citation>
    <scope>NUCLEOTIDE SEQUENCE [LARGE SCALE GENOMIC DNA]</scope>
</reference>
<sequence length="116" mass="12652">MSVSPGSSDAPPRMLKLGQVSGHFERLLVVSPCSNADWRERRPASANPTAFGNDGCSGQASFQPTSSVAERSTFGDDFSFGFAYSLERGGVGLSVRVRISRCKIRKNWRTRHDSNV</sequence>
<feature type="compositionally biased region" description="Polar residues" evidence="1">
    <location>
        <begin position="46"/>
        <end position="58"/>
    </location>
</feature>
<comment type="caution">
    <text evidence="2">The sequence shown here is derived from an EMBL/GenBank/DDBJ whole genome shotgun (WGS) entry which is preliminary data.</text>
</comment>
<evidence type="ECO:0000313" key="2">
    <source>
        <dbReference type="EMBL" id="GCC49094.1"/>
    </source>
</evidence>
<dbReference type="EMBL" id="BEZZ01252467">
    <property type="protein sequence ID" value="GCC49094.1"/>
    <property type="molecule type" value="Genomic_DNA"/>
</dbReference>
<evidence type="ECO:0000256" key="1">
    <source>
        <dbReference type="SAM" id="MobiDB-lite"/>
    </source>
</evidence>
<keyword evidence="3" id="KW-1185">Reference proteome</keyword>
<gene>
    <name evidence="2" type="ORF">chiPu_0033029</name>
</gene>